<dbReference type="KEGG" id="osu:NT6N_10770"/>
<evidence type="ECO:0000256" key="2">
    <source>
        <dbReference type="ARBA" id="ARBA00023125"/>
    </source>
</evidence>
<keyword evidence="1" id="KW-0805">Transcription regulation</keyword>
<evidence type="ECO:0000256" key="1">
    <source>
        <dbReference type="ARBA" id="ARBA00023015"/>
    </source>
</evidence>
<evidence type="ECO:0000313" key="6">
    <source>
        <dbReference type="EMBL" id="BDS06037.1"/>
    </source>
</evidence>
<organism evidence="6">
    <name type="scientific">Oceaniferula spumae</name>
    <dbReference type="NCBI Taxonomy" id="2979115"/>
    <lineage>
        <taxon>Bacteria</taxon>
        <taxon>Pseudomonadati</taxon>
        <taxon>Verrucomicrobiota</taxon>
        <taxon>Verrucomicrobiia</taxon>
        <taxon>Verrucomicrobiales</taxon>
        <taxon>Verrucomicrobiaceae</taxon>
        <taxon>Oceaniferula</taxon>
    </lineage>
</organism>
<keyword evidence="3" id="KW-0804">Transcription</keyword>
<dbReference type="PANTHER" id="PTHR43280">
    <property type="entry name" value="ARAC-FAMILY TRANSCRIPTIONAL REGULATOR"/>
    <property type="match status" value="1"/>
</dbReference>
<dbReference type="InterPro" id="IPR018062">
    <property type="entry name" value="HTH_AraC-typ_CS"/>
</dbReference>
<dbReference type="InterPro" id="IPR009057">
    <property type="entry name" value="Homeodomain-like_sf"/>
</dbReference>
<evidence type="ECO:0000256" key="4">
    <source>
        <dbReference type="SAM" id="MobiDB-lite"/>
    </source>
</evidence>
<name>A0AAT9FJD0_9BACT</name>
<dbReference type="InterPro" id="IPR018060">
    <property type="entry name" value="HTH_AraC"/>
</dbReference>
<dbReference type="SMART" id="SM00342">
    <property type="entry name" value="HTH_ARAC"/>
    <property type="match status" value="1"/>
</dbReference>
<proteinExistence type="predicted"/>
<sequence>MFYTDFSNNLVHNSETFPKTMSRPATPTPFTRQGDRVVDKSGVDLLQLAEEKGFNVKNVAEELGFTVIQLQRHVEAAIGLKPKDLFCNHRALLAKRMITEGMDLHDIGEKLGYLYYSHFCTDIKKFYGISPKQLEKKLRPDKVKK</sequence>
<gene>
    <name evidence="6" type="ORF">NT6N_10770</name>
</gene>
<reference evidence="6" key="1">
    <citation type="submission" date="2024-07" db="EMBL/GenBank/DDBJ databases">
        <title>Complete genome sequence of Verrucomicrobiaceae bacterium NT6N.</title>
        <authorList>
            <person name="Huang C."/>
            <person name="Takami H."/>
            <person name="Hamasaki K."/>
        </authorList>
    </citation>
    <scope>NUCLEOTIDE SEQUENCE</scope>
    <source>
        <strain evidence="6">NT6N</strain>
    </source>
</reference>
<dbReference type="GO" id="GO:0003700">
    <property type="term" value="F:DNA-binding transcription factor activity"/>
    <property type="evidence" value="ECO:0007669"/>
    <property type="project" value="InterPro"/>
</dbReference>
<feature type="compositionally biased region" description="Polar residues" evidence="4">
    <location>
        <begin position="14"/>
        <end position="31"/>
    </location>
</feature>
<feature type="domain" description="HTH araC/xylS-type" evidence="5">
    <location>
        <begin position="40"/>
        <end position="137"/>
    </location>
</feature>
<dbReference type="AlphaFoldDB" id="A0AAT9FJD0"/>
<dbReference type="Pfam" id="PF12833">
    <property type="entry name" value="HTH_18"/>
    <property type="match status" value="1"/>
</dbReference>
<protein>
    <recommendedName>
        <fullName evidence="5">HTH araC/xylS-type domain-containing protein</fullName>
    </recommendedName>
</protein>
<evidence type="ECO:0000256" key="3">
    <source>
        <dbReference type="ARBA" id="ARBA00023163"/>
    </source>
</evidence>
<dbReference type="EMBL" id="AP026866">
    <property type="protein sequence ID" value="BDS06037.1"/>
    <property type="molecule type" value="Genomic_DNA"/>
</dbReference>
<evidence type="ECO:0000259" key="5">
    <source>
        <dbReference type="PROSITE" id="PS01124"/>
    </source>
</evidence>
<dbReference type="PROSITE" id="PS01124">
    <property type="entry name" value="HTH_ARAC_FAMILY_2"/>
    <property type="match status" value="1"/>
</dbReference>
<dbReference type="Gene3D" id="1.10.10.60">
    <property type="entry name" value="Homeodomain-like"/>
    <property type="match status" value="1"/>
</dbReference>
<accession>A0AAT9FJD0</accession>
<feature type="region of interest" description="Disordered" evidence="4">
    <location>
        <begin position="14"/>
        <end position="33"/>
    </location>
</feature>
<dbReference type="SUPFAM" id="SSF46689">
    <property type="entry name" value="Homeodomain-like"/>
    <property type="match status" value="1"/>
</dbReference>
<dbReference type="GO" id="GO:0043565">
    <property type="term" value="F:sequence-specific DNA binding"/>
    <property type="evidence" value="ECO:0007669"/>
    <property type="project" value="InterPro"/>
</dbReference>
<keyword evidence="2" id="KW-0238">DNA-binding</keyword>
<dbReference type="PANTHER" id="PTHR43280:SF2">
    <property type="entry name" value="HTH-TYPE TRANSCRIPTIONAL REGULATOR EXSA"/>
    <property type="match status" value="1"/>
</dbReference>
<dbReference type="PROSITE" id="PS00041">
    <property type="entry name" value="HTH_ARAC_FAMILY_1"/>
    <property type="match status" value="1"/>
</dbReference>